<reference evidence="2 3" key="1">
    <citation type="submission" date="2022-12" db="EMBL/GenBank/DDBJ databases">
        <title>Genomic features and morphological characterization of a novel Knufia sp. strain isolated from spacecraft assembly facility.</title>
        <authorList>
            <person name="Teixeira M."/>
            <person name="Chander A.M."/>
            <person name="Stajich J.E."/>
            <person name="Venkateswaran K."/>
        </authorList>
    </citation>
    <scope>NUCLEOTIDE SEQUENCE [LARGE SCALE GENOMIC DNA]</scope>
    <source>
        <strain evidence="2 3">FJI-L2-BK-P2</strain>
    </source>
</reference>
<comment type="caution">
    <text evidence="2">The sequence shown here is derived from an EMBL/GenBank/DDBJ whole genome shotgun (WGS) entry which is preliminary data.</text>
</comment>
<feature type="non-terminal residue" evidence="2">
    <location>
        <position position="73"/>
    </location>
</feature>
<dbReference type="EMBL" id="JAKLMC020000037">
    <property type="protein sequence ID" value="KAK5949266.1"/>
    <property type="molecule type" value="Genomic_DNA"/>
</dbReference>
<evidence type="ECO:0000313" key="2">
    <source>
        <dbReference type="EMBL" id="KAK5949266.1"/>
    </source>
</evidence>
<keyword evidence="1" id="KW-0175">Coiled coil</keyword>
<organism evidence="2 3">
    <name type="scientific">Knufia fluminis</name>
    <dbReference type="NCBI Taxonomy" id="191047"/>
    <lineage>
        <taxon>Eukaryota</taxon>
        <taxon>Fungi</taxon>
        <taxon>Dikarya</taxon>
        <taxon>Ascomycota</taxon>
        <taxon>Pezizomycotina</taxon>
        <taxon>Eurotiomycetes</taxon>
        <taxon>Chaetothyriomycetidae</taxon>
        <taxon>Chaetothyriales</taxon>
        <taxon>Trichomeriaceae</taxon>
        <taxon>Knufia</taxon>
    </lineage>
</organism>
<sequence length="73" mass="8683">MSMAEERNTEIQRLQESKDTIKQRLRELQAIIQLRDAEALRRTQLMAEYTEKEHATTVLLQGWERGLRTLQVE</sequence>
<name>A0AAN8I4K6_9EURO</name>
<gene>
    <name evidence="2" type="ORF">OHC33_009619</name>
</gene>
<evidence type="ECO:0000313" key="3">
    <source>
        <dbReference type="Proteomes" id="UP001316803"/>
    </source>
</evidence>
<feature type="coiled-coil region" evidence="1">
    <location>
        <begin position="4"/>
        <end position="31"/>
    </location>
</feature>
<dbReference type="AlphaFoldDB" id="A0AAN8I4K6"/>
<evidence type="ECO:0000256" key="1">
    <source>
        <dbReference type="SAM" id="Coils"/>
    </source>
</evidence>
<proteinExistence type="predicted"/>
<accession>A0AAN8I4K6</accession>
<dbReference type="Proteomes" id="UP001316803">
    <property type="component" value="Unassembled WGS sequence"/>
</dbReference>
<protein>
    <submittedName>
        <fullName evidence="2">Uncharacterized protein</fullName>
    </submittedName>
</protein>
<keyword evidence="3" id="KW-1185">Reference proteome</keyword>